<dbReference type="GO" id="GO:0005524">
    <property type="term" value="F:ATP binding"/>
    <property type="evidence" value="ECO:0007669"/>
    <property type="project" value="UniProtKB-KW"/>
</dbReference>
<evidence type="ECO:0000256" key="13">
    <source>
        <dbReference type="ARBA" id="ARBA00047984"/>
    </source>
</evidence>
<evidence type="ECO:0000256" key="3">
    <source>
        <dbReference type="ARBA" id="ARBA00022473"/>
    </source>
</evidence>
<dbReference type="GO" id="GO:0005737">
    <property type="term" value="C:cytoplasm"/>
    <property type="evidence" value="ECO:0007669"/>
    <property type="project" value="UniProtKB-ARBA"/>
</dbReference>
<evidence type="ECO:0000256" key="12">
    <source>
        <dbReference type="ARBA" id="ARBA00023254"/>
    </source>
</evidence>
<dbReference type="InterPro" id="IPR035437">
    <property type="entry name" value="SNase_OB-fold_sf"/>
</dbReference>
<keyword evidence="10" id="KW-0744">Spermatogenesis</keyword>
<evidence type="ECO:0000259" key="15">
    <source>
        <dbReference type="PROSITE" id="PS51192"/>
    </source>
</evidence>
<dbReference type="SUPFAM" id="SSF63748">
    <property type="entry name" value="Tudor/PWWP/MBT"/>
    <property type="match status" value="2"/>
</dbReference>
<proteinExistence type="predicted"/>
<dbReference type="SUPFAM" id="SSF52540">
    <property type="entry name" value="P-loop containing nucleoside triphosphate hydrolases"/>
    <property type="match status" value="2"/>
</dbReference>
<evidence type="ECO:0000256" key="8">
    <source>
        <dbReference type="ARBA" id="ARBA00022806"/>
    </source>
</evidence>
<evidence type="ECO:0000256" key="7">
    <source>
        <dbReference type="ARBA" id="ARBA00022801"/>
    </source>
</evidence>
<dbReference type="GO" id="GO:0016787">
    <property type="term" value="F:hydrolase activity"/>
    <property type="evidence" value="ECO:0007669"/>
    <property type="project" value="UniProtKB-KW"/>
</dbReference>
<keyword evidence="5" id="KW-0547">Nucleotide-binding</keyword>
<sequence length="1778" mass="203367">MAEIEVPIFLHPHLFWIFEKKNNLTRHEIGLELAKKYESCNYNEEKFDVGEVVAVRSNATWCRAIIEDICDGKNRYEVWLMDYGHLFMTNSVYKLDKQLKKKPALVRQASLYNVVFIDEAFSLEESCITISKKSVPNAGATANALQFLKDYTLFFIKDKEVNGILFGDILYKKNLKKSFLTKTLIDKNLMVEDKELFLKVEQSRIFDKDFHIQALRQRSKMHRKDGYNLDLTVLFGEIFTRSTARGISLSGYSESENESENTNTLSKTNEFMKKLHRKLEARRHHTESCTEEEIELDDKSEPICILEQSKGCTRSAQLKNILNRKKKLLQKDSSISDSEIKLNPALADLSSSSSIQSTKISSRLSALKQKCAKRQSNIDSSLFSDVESVTSSETTGTAGKNSLSSVIVSDNQKSPKLLKALNTFFLPSGVRSLETESSKKLKKKSSSNSYFSDSSFSAESKKAKVHMRSQKSTTNVTNVTYSEKKIISKSNIDAPAQLSSEKSDVEWCEKHKKQENEGSQMVIKPFCDCSDCKHWSTSDDWSQRENFKGECKIKEVKTERPGGLLIKRQREGTIKLSSINYRAMTKLDKSASYKLLVHAIFLPAPIEHLSEAPFNSIVHRSMKNLGYKSARKIQTYIWPAIVRGYNVCYVHRKKTGKTLAYLSPICSFLLDKEMRYSDLKKGGPIVLILASNSAQCEEIYDLASRLFDGSGSRRPKVLLVSYPFTHINMSSVDMLITIPSVFLELLKKNATNLKRLCHFVLEDADILLDKFRNEIKSTVDVVESMLSHRHTTHTVQMIMSAEHWSLKVENFVKKLTDIPLVCIGDYFEAAIYGGVTLKLKFLESKAKRDAVVDILSNKWKYLKSIVFCNSDDEIKLLKVSLELSSITCIAITSDLSVEDILQQEANWELTSGEDNKVLICTDQMLHTNLSITSVVLIIHYSLPEKWTSFIKRFSCLLENCKTPLISNDDKLSCETYILTDELCQNQIPKLMSLLKTYNVPMKEYEELSNGILRQQEESKVAGHVPICVNLKQFGYCHVDKCLNRHIFDCDLDTKSLLPKNGCVKFKILELGDVNHLKVNIIQHTDIKGNKTEFRDKNNINDQKLTSHLCGEKTKAEAVVKGVSYAFWDTEEFDDMFRECLVEEVSDDNVNILVKENGRRMLVSKSKIFELPEELKKNSEGDLSSVEIIIANLKPPYKDVNFSARAFLKLQRTIEDLKYDDNVFVGNICLQLGNTIWVDDITEEVDVFEKNIIKTDVTKKIMAEKLAERNADHMTTLYTLCKDAGIKLPNYNSVLCKKATIVEAPQVAPQWAFLEVENCNQVVFSCAVSPEDFYVRLEKFLVLLVNLEKDIDEIVKRQGSKRNFTVIPGNYYLAFDSEENKFYRALVKQVENGEALCFSVDYGDENVVKLEDIRFLPNHLITKLPFQAIHCKLHGLKAIDGEWPAEAIDVFYEKYSFYNDSNVFKTLYAKCMYYEKGNFRGQSRFSILLKDASIEKPIILNQLLLDCGWADMIANVHFNDFDIPMKNPISDDENSPLEQESDGVEEAKDILKTTELVESNEVGYGNSINYKNDSELVCYFGNSDEEDDQFMAFMNELMNSVKATSEDVSTVKSTLPAIEAAPFEVDYNTPDVYWSQTKDSIQLVIKLPNVQTYKLTVVKSRMLNFLTTVNEKKYELHLMLYETVEKEFTHSLGGLEITIKLKKKELSDWPKLSRSKKRLRNIHYMLNKDEDMQDEEKKLLMDIGDEFKIDWSSDESVPLYHVESDLDSDYDHDLPEDLS</sequence>
<dbReference type="Gene3D" id="2.60.40.790">
    <property type="match status" value="1"/>
</dbReference>
<keyword evidence="8" id="KW-0347">Helicase</keyword>
<dbReference type="Gene3D" id="2.30.30.140">
    <property type="match status" value="2"/>
</dbReference>
<dbReference type="SUPFAM" id="SSF49764">
    <property type="entry name" value="HSP20-like chaperones"/>
    <property type="match status" value="1"/>
</dbReference>
<accession>A0AAW1UNP7</accession>
<evidence type="ECO:0000313" key="18">
    <source>
        <dbReference type="Proteomes" id="UP001431783"/>
    </source>
</evidence>
<gene>
    <name evidence="17" type="ORF">WA026_022741</name>
</gene>
<keyword evidence="18" id="KW-1185">Reference proteome</keyword>
<dbReference type="SMART" id="SM00487">
    <property type="entry name" value="DEXDc"/>
    <property type="match status" value="1"/>
</dbReference>
<evidence type="ECO:0000256" key="5">
    <source>
        <dbReference type="ARBA" id="ARBA00022741"/>
    </source>
</evidence>
<evidence type="ECO:0000256" key="1">
    <source>
        <dbReference type="ARBA" id="ARBA00012552"/>
    </source>
</evidence>
<dbReference type="GO" id="GO:0051321">
    <property type="term" value="P:meiotic cell cycle"/>
    <property type="evidence" value="ECO:0007669"/>
    <property type="project" value="UniProtKB-KW"/>
</dbReference>
<dbReference type="GO" id="GO:0003724">
    <property type="term" value="F:RNA helicase activity"/>
    <property type="evidence" value="ECO:0007669"/>
    <property type="project" value="UniProtKB-EC"/>
</dbReference>
<keyword evidence="7" id="KW-0378">Hydrolase</keyword>
<dbReference type="Pfam" id="PF00567">
    <property type="entry name" value="TUDOR"/>
    <property type="match status" value="2"/>
</dbReference>
<dbReference type="InterPro" id="IPR001650">
    <property type="entry name" value="Helicase_C-like"/>
</dbReference>
<keyword evidence="4" id="KW-0677">Repeat</keyword>
<name>A0AAW1UNP7_9CUCU</name>
<dbReference type="InterPro" id="IPR008978">
    <property type="entry name" value="HSP20-like_chaperone"/>
</dbReference>
<dbReference type="EMBL" id="JARQZJ010000080">
    <property type="protein sequence ID" value="KAK9882690.1"/>
    <property type="molecule type" value="Genomic_DNA"/>
</dbReference>
<feature type="domain" description="CS" evidence="16">
    <location>
        <begin position="1626"/>
        <end position="1712"/>
    </location>
</feature>
<dbReference type="Proteomes" id="UP001431783">
    <property type="component" value="Unassembled WGS sequence"/>
</dbReference>
<evidence type="ECO:0000256" key="6">
    <source>
        <dbReference type="ARBA" id="ARBA00022782"/>
    </source>
</evidence>
<dbReference type="GO" id="GO:0031047">
    <property type="term" value="P:regulatory ncRNA-mediated gene silencing"/>
    <property type="evidence" value="ECO:0007669"/>
    <property type="project" value="UniProtKB-KW"/>
</dbReference>
<feature type="domain" description="Helicase ATP-binding" evidence="15">
    <location>
        <begin position="638"/>
        <end position="821"/>
    </location>
</feature>
<evidence type="ECO:0000256" key="11">
    <source>
        <dbReference type="ARBA" id="ARBA00023158"/>
    </source>
</evidence>
<dbReference type="InterPro" id="IPR007052">
    <property type="entry name" value="CS_dom"/>
</dbReference>
<comment type="catalytic activity">
    <reaction evidence="13">
        <text>ATP + H2O = ADP + phosphate + H(+)</text>
        <dbReference type="Rhea" id="RHEA:13065"/>
        <dbReference type="ChEBI" id="CHEBI:15377"/>
        <dbReference type="ChEBI" id="CHEBI:15378"/>
        <dbReference type="ChEBI" id="CHEBI:30616"/>
        <dbReference type="ChEBI" id="CHEBI:43474"/>
        <dbReference type="ChEBI" id="CHEBI:456216"/>
        <dbReference type="EC" id="3.6.4.13"/>
    </reaction>
</comment>
<dbReference type="InterPro" id="IPR002999">
    <property type="entry name" value="Tudor"/>
</dbReference>
<keyword evidence="3" id="KW-0217">Developmental protein</keyword>
<dbReference type="PROSITE" id="PS51192">
    <property type="entry name" value="HELICASE_ATP_BIND_1"/>
    <property type="match status" value="1"/>
</dbReference>
<evidence type="ECO:0000256" key="4">
    <source>
        <dbReference type="ARBA" id="ARBA00022737"/>
    </source>
</evidence>
<evidence type="ECO:0000256" key="10">
    <source>
        <dbReference type="ARBA" id="ARBA00022871"/>
    </source>
</evidence>
<keyword evidence="12" id="KW-0469">Meiosis</keyword>
<evidence type="ECO:0000256" key="2">
    <source>
        <dbReference type="ARBA" id="ARBA00013352"/>
    </source>
</evidence>
<evidence type="ECO:0000259" key="14">
    <source>
        <dbReference type="PROSITE" id="PS50304"/>
    </source>
</evidence>
<dbReference type="GO" id="GO:0003676">
    <property type="term" value="F:nucleic acid binding"/>
    <property type="evidence" value="ECO:0007669"/>
    <property type="project" value="InterPro"/>
</dbReference>
<dbReference type="PROSITE" id="PS51203">
    <property type="entry name" value="CS"/>
    <property type="match status" value="1"/>
</dbReference>
<organism evidence="17 18">
    <name type="scientific">Henosepilachna vigintioctopunctata</name>
    <dbReference type="NCBI Taxonomy" id="420089"/>
    <lineage>
        <taxon>Eukaryota</taxon>
        <taxon>Metazoa</taxon>
        <taxon>Ecdysozoa</taxon>
        <taxon>Arthropoda</taxon>
        <taxon>Hexapoda</taxon>
        <taxon>Insecta</taxon>
        <taxon>Pterygota</taxon>
        <taxon>Neoptera</taxon>
        <taxon>Endopterygota</taxon>
        <taxon>Coleoptera</taxon>
        <taxon>Polyphaga</taxon>
        <taxon>Cucujiformia</taxon>
        <taxon>Coccinelloidea</taxon>
        <taxon>Coccinellidae</taxon>
        <taxon>Epilachninae</taxon>
        <taxon>Epilachnini</taxon>
        <taxon>Henosepilachna</taxon>
    </lineage>
</organism>
<dbReference type="Gene3D" id="3.40.50.300">
    <property type="entry name" value="P-loop containing nucleotide triphosphate hydrolases"/>
    <property type="match status" value="2"/>
</dbReference>
<dbReference type="InterPro" id="IPR027417">
    <property type="entry name" value="P-loop_NTPase"/>
</dbReference>
<protein>
    <recommendedName>
        <fullName evidence="2">Probable ATP-dependent RNA helicase spindle-E</fullName>
        <ecNumber evidence="1">3.6.4.13</ecNumber>
    </recommendedName>
</protein>
<comment type="caution">
    <text evidence="17">The sequence shown here is derived from an EMBL/GenBank/DDBJ whole genome shotgun (WGS) entry which is preliminary data.</text>
</comment>
<reference evidence="17 18" key="1">
    <citation type="submission" date="2023-03" db="EMBL/GenBank/DDBJ databases">
        <title>Genome insight into feeding habits of ladybird beetles.</title>
        <authorList>
            <person name="Li H.-S."/>
            <person name="Huang Y.-H."/>
            <person name="Pang H."/>
        </authorList>
    </citation>
    <scope>NUCLEOTIDE SEQUENCE [LARGE SCALE GENOMIC DNA]</scope>
    <source>
        <strain evidence="17">SYSU_2023b</strain>
        <tissue evidence="17">Whole body</tissue>
    </source>
</reference>
<keyword evidence="6" id="KW-0221">Differentiation</keyword>
<keyword evidence="9" id="KW-0067">ATP-binding</keyword>
<dbReference type="SMART" id="SM00333">
    <property type="entry name" value="TUDOR"/>
    <property type="match status" value="2"/>
</dbReference>
<dbReference type="CDD" id="cd20379">
    <property type="entry name" value="Tudor_dTUD-like"/>
    <property type="match status" value="1"/>
</dbReference>
<dbReference type="PROSITE" id="PS50304">
    <property type="entry name" value="TUDOR"/>
    <property type="match status" value="1"/>
</dbReference>
<dbReference type="Pfam" id="PF00270">
    <property type="entry name" value="DEAD"/>
    <property type="match status" value="1"/>
</dbReference>
<dbReference type="PANTHER" id="PTHR22655:SF2">
    <property type="entry name" value="ATP-DEPENDENT RNA HELICASE TDRD12-RELATED"/>
    <property type="match status" value="1"/>
</dbReference>
<evidence type="ECO:0000313" key="17">
    <source>
        <dbReference type="EMBL" id="KAK9882690.1"/>
    </source>
</evidence>
<dbReference type="Gene3D" id="2.40.50.90">
    <property type="match status" value="1"/>
</dbReference>
<evidence type="ECO:0000259" key="16">
    <source>
        <dbReference type="PROSITE" id="PS51203"/>
    </source>
</evidence>
<dbReference type="InterPro" id="IPR014001">
    <property type="entry name" value="Helicase_ATP-bd"/>
</dbReference>
<dbReference type="PANTHER" id="PTHR22655">
    <property type="entry name" value="ATP-DEPENDENT RNA HELICASE TDRD12-RELATED"/>
    <property type="match status" value="1"/>
</dbReference>
<dbReference type="EC" id="3.6.4.13" evidence="1"/>
<dbReference type="Pfam" id="PF00271">
    <property type="entry name" value="Helicase_C"/>
    <property type="match status" value="1"/>
</dbReference>
<dbReference type="GO" id="GO:0007283">
    <property type="term" value="P:spermatogenesis"/>
    <property type="evidence" value="ECO:0007669"/>
    <property type="project" value="UniProtKB-KW"/>
</dbReference>
<feature type="domain" description="Tudor" evidence="14">
    <location>
        <begin position="1364"/>
        <end position="1422"/>
    </location>
</feature>
<keyword evidence="11" id="KW-0943">RNA-mediated gene silencing</keyword>
<dbReference type="InterPro" id="IPR011545">
    <property type="entry name" value="DEAD/DEAH_box_helicase_dom"/>
</dbReference>
<dbReference type="GO" id="GO:0042078">
    <property type="term" value="P:germ-line stem cell division"/>
    <property type="evidence" value="ECO:0007669"/>
    <property type="project" value="TreeGrafter"/>
</dbReference>
<evidence type="ECO:0000256" key="9">
    <source>
        <dbReference type="ARBA" id="ARBA00022840"/>
    </source>
</evidence>